<feature type="transmembrane region" description="Helical" evidence="1">
    <location>
        <begin position="38"/>
        <end position="59"/>
    </location>
</feature>
<sequence>MIRSREGEIVANIFGVIGSLELLAGALLMMRFGEGKAFYLAIALTVLGMATLFVAADWMENSTATVQ</sequence>
<evidence type="ECO:0000256" key="1">
    <source>
        <dbReference type="SAM" id="Phobius"/>
    </source>
</evidence>
<comment type="caution">
    <text evidence="2">The sequence shown here is derived from an EMBL/GenBank/DDBJ whole genome shotgun (WGS) entry which is preliminary data.</text>
</comment>
<keyword evidence="3" id="KW-1185">Reference proteome</keyword>
<protein>
    <recommendedName>
        <fullName evidence="4">DoxX family protein</fullName>
    </recommendedName>
</protein>
<keyword evidence="1" id="KW-0812">Transmembrane</keyword>
<dbReference type="AlphaFoldDB" id="A0A512JNP5"/>
<evidence type="ECO:0008006" key="4">
    <source>
        <dbReference type="Google" id="ProtNLM"/>
    </source>
</evidence>
<keyword evidence="1" id="KW-1133">Transmembrane helix</keyword>
<keyword evidence="1" id="KW-0472">Membrane</keyword>
<organism evidence="2 3">
    <name type="scientific">Methylobacterium gnaphalii</name>
    <dbReference type="NCBI Taxonomy" id="1010610"/>
    <lineage>
        <taxon>Bacteria</taxon>
        <taxon>Pseudomonadati</taxon>
        <taxon>Pseudomonadota</taxon>
        <taxon>Alphaproteobacteria</taxon>
        <taxon>Hyphomicrobiales</taxon>
        <taxon>Methylobacteriaceae</taxon>
        <taxon>Methylobacterium</taxon>
    </lineage>
</organism>
<reference evidence="2 3" key="1">
    <citation type="submission" date="2019-07" db="EMBL/GenBank/DDBJ databases">
        <title>Whole genome shotgun sequence of Methylobacterium gnaphalii NBRC 107716.</title>
        <authorList>
            <person name="Hosoyama A."/>
            <person name="Uohara A."/>
            <person name="Ohji S."/>
            <person name="Ichikawa N."/>
        </authorList>
    </citation>
    <scope>NUCLEOTIDE SEQUENCE [LARGE SCALE GENOMIC DNA]</scope>
    <source>
        <strain evidence="2 3">NBRC 107716</strain>
    </source>
</reference>
<proteinExistence type="predicted"/>
<dbReference type="Proteomes" id="UP000321750">
    <property type="component" value="Unassembled WGS sequence"/>
</dbReference>
<dbReference type="EMBL" id="BJZV01000020">
    <property type="protein sequence ID" value="GEP11581.1"/>
    <property type="molecule type" value="Genomic_DNA"/>
</dbReference>
<gene>
    <name evidence="2" type="ORF">MGN01_34260</name>
</gene>
<accession>A0A512JNP5</accession>
<evidence type="ECO:0000313" key="3">
    <source>
        <dbReference type="Proteomes" id="UP000321750"/>
    </source>
</evidence>
<feature type="transmembrane region" description="Helical" evidence="1">
    <location>
        <begin position="9"/>
        <end position="32"/>
    </location>
</feature>
<evidence type="ECO:0000313" key="2">
    <source>
        <dbReference type="EMBL" id="GEP11581.1"/>
    </source>
</evidence>
<name>A0A512JNP5_9HYPH</name>